<evidence type="ECO:0000313" key="2">
    <source>
        <dbReference type="EMBL" id="KAA6355180.1"/>
    </source>
</evidence>
<dbReference type="Proteomes" id="UP000324800">
    <property type="component" value="Unassembled WGS sequence"/>
</dbReference>
<feature type="transmembrane region" description="Helical" evidence="1">
    <location>
        <begin position="86"/>
        <end position="105"/>
    </location>
</feature>
<name>A0A5J4TCA0_9EUKA</name>
<gene>
    <name evidence="2" type="ORF">EZS28_049293</name>
</gene>
<evidence type="ECO:0000313" key="3">
    <source>
        <dbReference type="Proteomes" id="UP000324800"/>
    </source>
</evidence>
<accession>A0A5J4TCA0</accession>
<feature type="non-terminal residue" evidence="2">
    <location>
        <position position="1"/>
    </location>
</feature>
<protein>
    <submittedName>
        <fullName evidence="2">Uncharacterized protein</fullName>
    </submittedName>
</protein>
<sequence length="108" mass="12352">YFYIRAGLMDYDIEEEISSFCTKDVFTGKMSGKGDLDYGFYDWTLRNGTHIDFIRDESGEPHWVVDGRIILQNGDLFSWNALNMNLLVGTKIGIFGTLLITSLLMQLL</sequence>
<proteinExistence type="predicted"/>
<organism evidence="2 3">
    <name type="scientific">Streblomastix strix</name>
    <dbReference type="NCBI Taxonomy" id="222440"/>
    <lineage>
        <taxon>Eukaryota</taxon>
        <taxon>Metamonada</taxon>
        <taxon>Preaxostyla</taxon>
        <taxon>Oxymonadida</taxon>
        <taxon>Streblomastigidae</taxon>
        <taxon>Streblomastix</taxon>
    </lineage>
</organism>
<evidence type="ECO:0000256" key="1">
    <source>
        <dbReference type="SAM" id="Phobius"/>
    </source>
</evidence>
<dbReference type="EMBL" id="SNRW01035037">
    <property type="protein sequence ID" value="KAA6355180.1"/>
    <property type="molecule type" value="Genomic_DNA"/>
</dbReference>
<keyword evidence="1" id="KW-1133">Transmembrane helix</keyword>
<reference evidence="2 3" key="1">
    <citation type="submission" date="2019-03" db="EMBL/GenBank/DDBJ databases">
        <title>Single cell metagenomics reveals metabolic interactions within the superorganism composed of flagellate Streblomastix strix and complex community of Bacteroidetes bacteria on its surface.</title>
        <authorList>
            <person name="Treitli S.C."/>
            <person name="Kolisko M."/>
            <person name="Husnik F."/>
            <person name="Keeling P."/>
            <person name="Hampl V."/>
        </authorList>
    </citation>
    <scope>NUCLEOTIDE SEQUENCE [LARGE SCALE GENOMIC DNA]</scope>
    <source>
        <strain evidence="2">ST1C</strain>
    </source>
</reference>
<keyword evidence="1" id="KW-0812">Transmembrane</keyword>
<dbReference type="AlphaFoldDB" id="A0A5J4TCA0"/>
<comment type="caution">
    <text evidence="2">The sequence shown here is derived from an EMBL/GenBank/DDBJ whole genome shotgun (WGS) entry which is preliminary data.</text>
</comment>
<keyword evidence="1" id="KW-0472">Membrane</keyword>